<gene>
    <name evidence="6" type="ORF">RI543_001207</name>
</gene>
<organism evidence="6 7">
    <name type="scientific">Arxiozyma heterogenica</name>
    <dbReference type="NCBI Taxonomy" id="278026"/>
    <lineage>
        <taxon>Eukaryota</taxon>
        <taxon>Fungi</taxon>
        <taxon>Dikarya</taxon>
        <taxon>Ascomycota</taxon>
        <taxon>Saccharomycotina</taxon>
        <taxon>Saccharomycetes</taxon>
        <taxon>Saccharomycetales</taxon>
        <taxon>Saccharomycetaceae</taxon>
        <taxon>Arxiozyma</taxon>
    </lineage>
</organism>
<dbReference type="EMBL" id="JAWIZZ010000036">
    <property type="protein sequence ID" value="KAK5781366.1"/>
    <property type="molecule type" value="Genomic_DNA"/>
</dbReference>
<dbReference type="GO" id="GO:0005524">
    <property type="term" value="F:ATP binding"/>
    <property type="evidence" value="ECO:0007669"/>
    <property type="project" value="UniProtKB-KW"/>
</dbReference>
<evidence type="ECO:0000256" key="2">
    <source>
        <dbReference type="ARBA" id="ARBA00022786"/>
    </source>
</evidence>
<dbReference type="AlphaFoldDB" id="A0AAN7ZYL3"/>
<dbReference type="PANTHER" id="PTHR24067">
    <property type="entry name" value="UBIQUITIN-CONJUGATING ENZYME E2"/>
    <property type="match status" value="1"/>
</dbReference>
<evidence type="ECO:0000313" key="7">
    <source>
        <dbReference type="Proteomes" id="UP001306508"/>
    </source>
</evidence>
<protein>
    <recommendedName>
        <fullName evidence="5">UBC core domain-containing protein</fullName>
    </recommendedName>
</protein>
<dbReference type="Pfam" id="PF00179">
    <property type="entry name" value="UQ_con"/>
    <property type="match status" value="1"/>
</dbReference>
<dbReference type="SMART" id="SM00212">
    <property type="entry name" value="UBCc"/>
    <property type="match status" value="1"/>
</dbReference>
<accession>A0AAN7ZYL3</accession>
<dbReference type="Proteomes" id="UP001306508">
    <property type="component" value="Unassembled WGS sequence"/>
</dbReference>
<dbReference type="InterPro" id="IPR016135">
    <property type="entry name" value="UBQ-conjugating_enzyme/RWD"/>
</dbReference>
<keyword evidence="7" id="KW-1185">Reference proteome</keyword>
<keyword evidence="2" id="KW-0833">Ubl conjugation pathway</keyword>
<keyword evidence="3" id="KW-0067">ATP-binding</keyword>
<evidence type="ECO:0000313" key="6">
    <source>
        <dbReference type="EMBL" id="KAK5781366.1"/>
    </source>
</evidence>
<name>A0AAN7ZYL3_9SACH</name>
<evidence type="ECO:0000256" key="4">
    <source>
        <dbReference type="ARBA" id="ARBA00043952"/>
    </source>
</evidence>
<dbReference type="Gene3D" id="3.10.110.10">
    <property type="entry name" value="Ubiquitin Conjugating Enzyme"/>
    <property type="match status" value="1"/>
</dbReference>
<dbReference type="SUPFAM" id="SSF54495">
    <property type="entry name" value="UBC-like"/>
    <property type="match status" value="1"/>
</dbReference>
<dbReference type="PROSITE" id="PS50127">
    <property type="entry name" value="UBC_2"/>
    <property type="match status" value="1"/>
</dbReference>
<dbReference type="InterPro" id="IPR050113">
    <property type="entry name" value="Ub_conjugating_enzyme"/>
</dbReference>
<feature type="domain" description="UBC core" evidence="5">
    <location>
        <begin position="1"/>
        <end position="149"/>
    </location>
</feature>
<evidence type="ECO:0000256" key="1">
    <source>
        <dbReference type="ARBA" id="ARBA00022741"/>
    </source>
</evidence>
<evidence type="ECO:0000259" key="5">
    <source>
        <dbReference type="PROSITE" id="PS50127"/>
    </source>
</evidence>
<keyword evidence="1" id="KW-0547">Nucleotide-binding</keyword>
<proteinExistence type="predicted"/>
<sequence length="154" mass="17906">MNSRLLKEWTQLNKNGNKYYLCPIEENDMTHWQSEFEGPNNSPYRGHKFTLYLDIPSNYPMSPPKVRFKPYSMPHVNVDWKTGAVCLDILESMWSPIFNLQYVVESCLRLLTEPNGESPLNLELGILLRVSDHTGYNGLINYYLNHPHNSLSSK</sequence>
<comment type="caution">
    <text evidence="6">The sequence shown here is derived from an EMBL/GenBank/DDBJ whole genome shotgun (WGS) entry which is preliminary data.</text>
</comment>
<reference evidence="7" key="1">
    <citation type="submission" date="2023-07" db="EMBL/GenBank/DDBJ databases">
        <title>A draft genome of Kazachstania heterogenica Y-27499.</title>
        <authorList>
            <person name="Donic C."/>
            <person name="Kralova J.S."/>
            <person name="Fidel L."/>
            <person name="Ben-Dor S."/>
            <person name="Jung S."/>
        </authorList>
    </citation>
    <scope>NUCLEOTIDE SEQUENCE [LARGE SCALE GENOMIC DNA]</scope>
    <source>
        <strain evidence="7">Y27499</strain>
    </source>
</reference>
<comment type="pathway">
    <text evidence="4">Protein modification.</text>
</comment>
<evidence type="ECO:0000256" key="3">
    <source>
        <dbReference type="ARBA" id="ARBA00022840"/>
    </source>
</evidence>
<dbReference type="InterPro" id="IPR000608">
    <property type="entry name" value="UBC"/>
</dbReference>